<proteinExistence type="predicted"/>
<accession>A0ABY4BS88</accession>
<dbReference type="PANTHER" id="PTHR42831:SF3">
    <property type="entry name" value="1,2-PHENYLACETYL-COA EPOXIDASE, SUBUNIT D-RELATED"/>
    <property type="match status" value="1"/>
</dbReference>
<dbReference type="InterPro" id="IPR002744">
    <property type="entry name" value="MIP18-like"/>
</dbReference>
<protein>
    <submittedName>
        <fullName evidence="3">Phenylacetate-CoA oxygenase subunit PaaJ</fullName>
    </submittedName>
</protein>
<feature type="domain" description="MIP18 family-like" evidence="1">
    <location>
        <begin position="22"/>
        <end position="78"/>
    </location>
</feature>
<dbReference type="Pfam" id="PF23451">
    <property type="entry name" value="Zn_ribbon_PaaD"/>
    <property type="match status" value="1"/>
</dbReference>
<feature type="domain" description="PaaD zinc beta ribbon" evidence="2">
    <location>
        <begin position="123"/>
        <end position="169"/>
    </location>
</feature>
<dbReference type="InterPro" id="IPR052339">
    <property type="entry name" value="Fe-S_Maturation_MIP18"/>
</dbReference>
<dbReference type="SUPFAM" id="SSF117916">
    <property type="entry name" value="Fe-S cluster assembly (FSCA) domain-like"/>
    <property type="match status" value="1"/>
</dbReference>
<dbReference type="PANTHER" id="PTHR42831">
    <property type="entry name" value="FE-S PROTEIN MATURATION AUXILIARY FACTOR YITW"/>
    <property type="match status" value="1"/>
</dbReference>
<dbReference type="RefSeq" id="WP_243550458.1">
    <property type="nucleotide sequence ID" value="NZ_CP094532.1"/>
</dbReference>
<dbReference type="EMBL" id="CP094532">
    <property type="protein sequence ID" value="UOE41639.1"/>
    <property type="molecule type" value="Genomic_DNA"/>
</dbReference>
<evidence type="ECO:0000259" key="1">
    <source>
        <dbReference type="Pfam" id="PF01883"/>
    </source>
</evidence>
<dbReference type="InterPro" id="IPR056572">
    <property type="entry name" value="Zn_ribbon_PaaD"/>
</dbReference>
<dbReference type="Gene3D" id="3.30.300.130">
    <property type="entry name" value="Fe-S cluster assembly (FSCA)"/>
    <property type="match status" value="1"/>
</dbReference>
<dbReference type="Pfam" id="PF01883">
    <property type="entry name" value="FeS_assembly_P"/>
    <property type="match status" value="1"/>
</dbReference>
<keyword evidence="4" id="KW-1185">Reference proteome</keyword>
<evidence type="ECO:0000259" key="2">
    <source>
        <dbReference type="Pfam" id="PF23451"/>
    </source>
</evidence>
<dbReference type="NCBIfam" id="TIGR02159">
    <property type="entry name" value="PA_CoA_Oxy4"/>
    <property type="match status" value="1"/>
</dbReference>
<dbReference type="InterPro" id="IPR034904">
    <property type="entry name" value="FSCA_dom_sf"/>
</dbReference>
<sequence>MINNKENNIRDFAPFGGKGDLISLLSTIPDPEIPVINIVELGIVRGAEMISDSEAEIIITPTYSACPAMFNIEEDIIKLFNQNGIFAKVITKISPVWTTDWITDEAREKLRAYGITPPEKGADQDHLNVPKKCPRCGSENTSQISRFGSTLCKASYQCNDCLEPFDYFKCH</sequence>
<gene>
    <name evidence="3" type="primary">paaJ</name>
    <name evidence="3" type="ORF">MTP09_03090</name>
</gene>
<name>A0ABY4BS88_9FLAO</name>
<dbReference type="InterPro" id="IPR011883">
    <property type="entry name" value="PaaD-like"/>
</dbReference>
<evidence type="ECO:0000313" key="4">
    <source>
        <dbReference type="Proteomes" id="UP000831460"/>
    </source>
</evidence>
<dbReference type="Proteomes" id="UP000831460">
    <property type="component" value="Chromosome"/>
</dbReference>
<evidence type="ECO:0000313" key="3">
    <source>
        <dbReference type="EMBL" id="UOE41639.1"/>
    </source>
</evidence>
<reference evidence="3 4" key="1">
    <citation type="submission" date="2022-03" db="EMBL/GenBank/DDBJ databases">
        <title>Chryseobacterium sp. isolated from particulate matters in swine house.</title>
        <authorList>
            <person name="Won M."/>
            <person name="Kim S.-J."/>
            <person name="Kwon S.-W."/>
        </authorList>
    </citation>
    <scope>NUCLEOTIDE SEQUENCE [LARGE SCALE GENOMIC DNA]</scope>
    <source>
        <strain evidence="3 4">SC2-2</strain>
    </source>
</reference>
<organism evidence="3 4">
    <name type="scientific">Chryseobacterium suipulveris</name>
    <dbReference type="NCBI Taxonomy" id="2929800"/>
    <lineage>
        <taxon>Bacteria</taxon>
        <taxon>Pseudomonadati</taxon>
        <taxon>Bacteroidota</taxon>
        <taxon>Flavobacteriia</taxon>
        <taxon>Flavobacteriales</taxon>
        <taxon>Weeksellaceae</taxon>
        <taxon>Chryseobacterium group</taxon>
        <taxon>Chryseobacterium</taxon>
    </lineage>
</organism>